<dbReference type="GO" id="GO:0009279">
    <property type="term" value="C:cell outer membrane"/>
    <property type="evidence" value="ECO:0007669"/>
    <property type="project" value="UniProtKB-SubCell"/>
</dbReference>
<gene>
    <name evidence="17" type="ORF">AAX06_03965</name>
</gene>
<comment type="similarity">
    <text evidence="2">Belongs to the TonB-dependent receptor family. Hemoglobin/haptoglobin binding protein subfamily.</text>
</comment>
<evidence type="ECO:0000256" key="11">
    <source>
        <dbReference type="PROSITE-ProRule" id="PRU01360"/>
    </source>
</evidence>
<organism evidence="17 18">
    <name type="scientific">Moraxella bovoculi</name>
    <dbReference type="NCBI Taxonomy" id="386891"/>
    <lineage>
        <taxon>Bacteria</taxon>
        <taxon>Pseudomonadati</taxon>
        <taxon>Pseudomonadota</taxon>
        <taxon>Gammaproteobacteria</taxon>
        <taxon>Moraxellales</taxon>
        <taxon>Moraxellaceae</taxon>
        <taxon>Moraxella</taxon>
    </lineage>
</organism>
<dbReference type="SUPFAM" id="SSF56935">
    <property type="entry name" value="Porins"/>
    <property type="match status" value="1"/>
</dbReference>
<evidence type="ECO:0000259" key="16">
    <source>
        <dbReference type="Pfam" id="PF07715"/>
    </source>
</evidence>
<dbReference type="Gene3D" id="2.170.130.10">
    <property type="entry name" value="TonB-dependent receptor, plug domain"/>
    <property type="match status" value="1"/>
</dbReference>
<keyword evidence="5 11" id="KW-0812">Transmembrane</keyword>
<feature type="domain" description="TonB-dependent receptor-like beta-barrel" evidence="15">
    <location>
        <begin position="268"/>
        <end position="787"/>
    </location>
</feature>
<dbReference type="EMBL" id="CP011376">
    <property type="protein sequence ID" value="AKG07462.1"/>
    <property type="molecule type" value="Genomic_DNA"/>
</dbReference>
<dbReference type="CDD" id="cd01347">
    <property type="entry name" value="ligand_gated_channel"/>
    <property type="match status" value="1"/>
</dbReference>
<evidence type="ECO:0000256" key="7">
    <source>
        <dbReference type="ARBA" id="ARBA00023077"/>
    </source>
</evidence>
<dbReference type="PROSITE" id="PS01156">
    <property type="entry name" value="TONB_DEPENDENT_REC_2"/>
    <property type="match status" value="1"/>
</dbReference>
<accession>A0AAC8T7Q2</accession>
<dbReference type="PROSITE" id="PS52016">
    <property type="entry name" value="TONB_DEPENDENT_REC_3"/>
    <property type="match status" value="1"/>
</dbReference>
<dbReference type="GO" id="GO:0044718">
    <property type="term" value="P:siderophore transmembrane transport"/>
    <property type="evidence" value="ECO:0007669"/>
    <property type="project" value="TreeGrafter"/>
</dbReference>
<dbReference type="InterPro" id="IPR039426">
    <property type="entry name" value="TonB-dep_rcpt-like"/>
</dbReference>
<evidence type="ECO:0000313" key="17">
    <source>
        <dbReference type="EMBL" id="AKG07462.1"/>
    </source>
</evidence>
<dbReference type="Pfam" id="PF07715">
    <property type="entry name" value="Plug"/>
    <property type="match status" value="1"/>
</dbReference>
<dbReference type="InterPro" id="IPR000531">
    <property type="entry name" value="Beta-barrel_TonB"/>
</dbReference>
<dbReference type="InterPro" id="IPR036942">
    <property type="entry name" value="Beta-barrel_TonB_sf"/>
</dbReference>
<feature type="short sequence motif" description="TonB C-terminal box" evidence="12">
    <location>
        <begin position="825"/>
        <end position="842"/>
    </location>
</feature>
<keyword evidence="4 11" id="KW-1134">Transmembrane beta strand</keyword>
<evidence type="ECO:0000256" key="1">
    <source>
        <dbReference type="ARBA" id="ARBA00004571"/>
    </source>
</evidence>
<evidence type="ECO:0000256" key="3">
    <source>
        <dbReference type="ARBA" id="ARBA00022448"/>
    </source>
</evidence>
<evidence type="ECO:0000256" key="5">
    <source>
        <dbReference type="ARBA" id="ARBA00022692"/>
    </source>
</evidence>
<feature type="signal peptide" evidence="14">
    <location>
        <begin position="1"/>
        <end position="31"/>
    </location>
</feature>
<evidence type="ECO:0000256" key="14">
    <source>
        <dbReference type="SAM" id="SignalP"/>
    </source>
</evidence>
<comment type="subcellular location">
    <subcellularLocation>
        <location evidence="1 11">Cell outer membrane</location>
        <topology evidence="1 11">Multi-pass membrane protein</topology>
    </subcellularLocation>
</comment>
<dbReference type="Proteomes" id="UP000077465">
    <property type="component" value="Chromosome"/>
</dbReference>
<evidence type="ECO:0000256" key="10">
    <source>
        <dbReference type="ARBA" id="ARBA00023237"/>
    </source>
</evidence>
<keyword evidence="3 11" id="KW-0813">Transport</keyword>
<dbReference type="Gene3D" id="2.40.170.20">
    <property type="entry name" value="TonB-dependent receptor, beta-barrel domain"/>
    <property type="match status" value="1"/>
</dbReference>
<evidence type="ECO:0000256" key="9">
    <source>
        <dbReference type="ARBA" id="ARBA00023170"/>
    </source>
</evidence>
<keyword evidence="10 11" id="KW-0998">Cell outer membrane</keyword>
<dbReference type="PANTHER" id="PTHR30069:SF29">
    <property type="entry name" value="HEMOGLOBIN AND HEMOGLOBIN-HAPTOGLOBIN-BINDING PROTEIN 1-RELATED"/>
    <property type="match status" value="1"/>
</dbReference>
<sequence>MAQHAPFPKTNKALLAFIIPAMMAYSTQSTAQDTNEPGVTLDTLNVTVNAKPREKVGEEIITRRELDEQNIQNAHDLVRYNTEVDVAEVGRYGNKGFAIRGVDGNRVAMNIDGVALPEVESNELFSPYGYIYEGRFNPDVEMMGSVSVTAGADSIVSGSGAVGGSVAYKTKEPASMVTGDGNLGGYAKVGYTTKNEELLTAVGLGGMVWNKAEFLLNYAHRKGHELKNHDMRSHNKEREHNINYDFAGNGELGRASQPQSAFYPDSLTYKRDGVLGKFYYHINDSHRLGVQALYQKQKTHSYAYSKSGSSGYRMPDDTEEMKSYGLNYRFLPNGSTWLESLEAKYQHQEVLGIADTWIYSGFPTLSLGRREYRPTETKTNQFRLDGKFMPIDWGKFGTHQFSATATYNKQDYKATNISALYNSGGVMTQATQPYKVVFPDARKDIYSLILSDDIHFNDRLNAKLGVRYDYHKVAPYFQNDTYLGDIRTNEQNEVSTCPANTYLVFCQDYVNGVYNQKPSFDKFTYSSAFGYHIVPNKLTARYKVGTGFLAPNITQMYSAFQGFATQQIINPNLKPETSVNHELELEFKPNDVLTLTGSAYQSDYKNFIHTSYWDRWDNRAKTTKWGCSQSTCIISENLNDAQIKGYKLGVRADVSKYLGTNDRMYLTLDYHKSKDKAKVVADQEADGVLEINTLASVPSSTILGMDYYFGDDDKASLHFKAKFTEAKRPDETKYVKAVRDWGRASGYREEVATYDHLNRIKDTWVFDVYGSYKLAKGLTLQAGVYNLTNLRYYPWENMRQFGNNPSINNFVDYSNIRGGAGHGFNRYTAPGRNYTLSLTYEF</sequence>
<evidence type="ECO:0000256" key="4">
    <source>
        <dbReference type="ARBA" id="ARBA00022452"/>
    </source>
</evidence>
<reference evidence="17 18" key="1">
    <citation type="submission" date="2015-05" db="EMBL/GenBank/DDBJ databases">
        <authorList>
            <person name="Dickey A."/>
            <person name="Clawson M."/>
            <person name="Bono J."/>
            <person name="Loy J.D."/>
        </authorList>
    </citation>
    <scope>NUCLEOTIDE SEQUENCE [LARGE SCALE GENOMIC DNA]</scope>
    <source>
        <strain evidence="17 18">22581</strain>
    </source>
</reference>
<dbReference type="GO" id="GO:0015344">
    <property type="term" value="F:siderophore uptake transmembrane transporter activity"/>
    <property type="evidence" value="ECO:0007669"/>
    <property type="project" value="TreeGrafter"/>
</dbReference>
<dbReference type="RefSeq" id="WP_046696861.1">
    <property type="nucleotide sequence ID" value="NZ_CP011376.1"/>
</dbReference>
<evidence type="ECO:0000256" key="12">
    <source>
        <dbReference type="PROSITE-ProRule" id="PRU10144"/>
    </source>
</evidence>
<dbReference type="InterPro" id="IPR010949">
    <property type="entry name" value="TonB_Hb/transfer/lactofer_rcpt"/>
</dbReference>
<name>A0AAC8T7Q2_9GAMM</name>
<keyword evidence="6 14" id="KW-0732">Signal</keyword>
<feature type="domain" description="TonB-dependent receptor plug" evidence="16">
    <location>
        <begin position="59"/>
        <end position="164"/>
    </location>
</feature>
<evidence type="ECO:0008006" key="19">
    <source>
        <dbReference type="Google" id="ProtNLM"/>
    </source>
</evidence>
<dbReference type="NCBIfam" id="TIGR01786">
    <property type="entry name" value="TonB-hemlactrns"/>
    <property type="match status" value="1"/>
</dbReference>
<evidence type="ECO:0000256" key="8">
    <source>
        <dbReference type="ARBA" id="ARBA00023136"/>
    </source>
</evidence>
<evidence type="ECO:0000259" key="15">
    <source>
        <dbReference type="Pfam" id="PF00593"/>
    </source>
</evidence>
<dbReference type="Pfam" id="PF00593">
    <property type="entry name" value="TonB_dep_Rec_b-barrel"/>
    <property type="match status" value="1"/>
</dbReference>
<dbReference type="AlphaFoldDB" id="A0AAC8T7Q2"/>
<feature type="chain" id="PRO_5041949851" description="TonB-dependent hemoglobin/transferrin/lactoferrin family receptor" evidence="14">
    <location>
        <begin position="32"/>
        <end position="842"/>
    </location>
</feature>
<evidence type="ECO:0000256" key="13">
    <source>
        <dbReference type="RuleBase" id="RU003357"/>
    </source>
</evidence>
<evidence type="ECO:0000256" key="2">
    <source>
        <dbReference type="ARBA" id="ARBA00008143"/>
    </source>
</evidence>
<evidence type="ECO:0000313" key="18">
    <source>
        <dbReference type="Proteomes" id="UP000077465"/>
    </source>
</evidence>
<dbReference type="PANTHER" id="PTHR30069">
    <property type="entry name" value="TONB-DEPENDENT OUTER MEMBRANE RECEPTOR"/>
    <property type="match status" value="1"/>
</dbReference>
<dbReference type="InterPro" id="IPR012910">
    <property type="entry name" value="Plug_dom"/>
</dbReference>
<protein>
    <recommendedName>
        <fullName evidence="19">TonB-dependent hemoglobin/transferrin/lactoferrin family receptor</fullName>
    </recommendedName>
</protein>
<proteinExistence type="inferred from homology"/>
<evidence type="ECO:0000256" key="6">
    <source>
        <dbReference type="ARBA" id="ARBA00022729"/>
    </source>
</evidence>
<keyword evidence="7 13" id="KW-0798">TonB box</keyword>
<dbReference type="InterPro" id="IPR037066">
    <property type="entry name" value="Plug_dom_sf"/>
</dbReference>
<keyword evidence="8 11" id="KW-0472">Membrane</keyword>
<keyword evidence="9" id="KW-0675">Receptor</keyword>
<dbReference type="InterPro" id="IPR010917">
    <property type="entry name" value="TonB_rcpt_CS"/>
</dbReference>